<dbReference type="SUPFAM" id="SSF50978">
    <property type="entry name" value="WD40 repeat-like"/>
    <property type="match status" value="1"/>
</dbReference>
<dbReference type="GO" id="GO:1990234">
    <property type="term" value="C:transferase complex"/>
    <property type="evidence" value="ECO:0007669"/>
    <property type="project" value="UniProtKB-ARBA"/>
</dbReference>
<dbReference type="Proteomes" id="UP000054018">
    <property type="component" value="Unassembled WGS sequence"/>
</dbReference>
<dbReference type="PROSITE" id="PS00678">
    <property type="entry name" value="WD_REPEATS_1"/>
    <property type="match status" value="2"/>
</dbReference>
<reference evidence="6" key="2">
    <citation type="submission" date="2015-01" db="EMBL/GenBank/DDBJ databases">
        <title>Evolutionary Origins and Diversification of the Mycorrhizal Mutualists.</title>
        <authorList>
            <consortium name="DOE Joint Genome Institute"/>
            <consortium name="Mycorrhizal Genomics Consortium"/>
            <person name="Kohler A."/>
            <person name="Kuo A."/>
            <person name="Nagy L.G."/>
            <person name="Floudas D."/>
            <person name="Copeland A."/>
            <person name="Barry K.W."/>
            <person name="Cichocki N."/>
            <person name="Veneault-Fourrey C."/>
            <person name="LaButti K."/>
            <person name="Lindquist E.A."/>
            <person name="Lipzen A."/>
            <person name="Lundell T."/>
            <person name="Morin E."/>
            <person name="Murat C."/>
            <person name="Riley R."/>
            <person name="Ohm R."/>
            <person name="Sun H."/>
            <person name="Tunlid A."/>
            <person name="Henrissat B."/>
            <person name="Grigoriev I.V."/>
            <person name="Hibbett D.S."/>
            <person name="Martin F."/>
        </authorList>
    </citation>
    <scope>NUCLEOTIDE SEQUENCE [LARGE SCALE GENOMIC DNA]</scope>
    <source>
        <strain evidence="6">441</strain>
    </source>
</reference>
<dbReference type="PANTHER" id="PTHR22847">
    <property type="entry name" value="WD40 REPEAT PROTEIN"/>
    <property type="match status" value="1"/>
</dbReference>
<evidence type="ECO:0000313" key="5">
    <source>
        <dbReference type="EMBL" id="KIK18249.1"/>
    </source>
</evidence>
<dbReference type="SMART" id="SM00320">
    <property type="entry name" value="WD40"/>
    <property type="match status" value="2"/>
</dbReference>
<keyword evidence="1 3" id="KW-0853">WD repeat</keyword>
<protein>
    <submittedName>
        <fullName evidence="5">Unplaced genomic scaffold scaffold_125, whole genome shotgun sequence</fullName>
    </submittedName>
</protein>
<dbReference type="HOGENOM" id="CLU_000288_57_19_1"/>
<evidence type="ECO:0000256" key="3">
    <source>
        <dbReference type="PROSITE-ProRule" id="PRU00221"/>
    </source>
</evidence>
<dbReference type="PROSITE" id="PS50082">
    <property type="entry name" value="WD_REPEATS_2"/>
    <property type="match status" value="2"/>
</dbReference>
<organism evidence="5 6">
    <name type="scientific">Pisolithus microcarpus 441</name>
    <dbReference type="NCBI Taxonomy" id="765257"/>
    <lineage>
        <taxon>Eukaryota</taxon>
        <taxon>Fungi</taxon>
        <taxon>Dikarya</taxon>
        <taxon>Basidiomycota</taxon>
        <taxon>Agaricomycotina</taxon>
        <taxon>Agaricomycetes</taxon>
        <taxon>Agaricomycetidae</taxon>
        <taxon>Boletales</taxon>
        <taxon>Sclerodermatineae</taxon>
        <taxon>Pisolithaceae</taxon>
        <taxon>Pisolithus</taxon>
    </lineage>
</organism>
<dbReference type="InterPro" id="IPR015943">
    <property type="entry name" value="WD40/YVTN_repeat-like_dom_sf"/>
</dbReference>
<dbReference type="Gene3D" id="2.130.10.10">
    <property type="entry name" value="YVTN repeat-like/Quinoprotein amine dehydrogenase"/>
    <property type="match status" value="1"/>
</dbReference>
<feature type="repeat" description="WD" evidence="3">
    <location>
        <begin position="104"/>
        <end position="145"/>
    </location>
</feature>
<gene>
    <name evidence="5" type="ORF">PISMIDRAFT_60878</name>
</gene>
<keyword evidence="4" id="KW-0732">Signal</keyword>
<evidence type="ECO:0000256" key="4">
    <source>
        <dbReference type="SAM" id="SignalP"/>
    </source>
</evidence>
<feature type="signal peptide" evidence="4">
    <location>
        <begin position="1"/>
        <end position="20"/>
    </location>
</feature>
<sequence length="213" mass="22832">IIFWLETMSLLGVAGKGADALTSAVAWLPVNDFKDTLALAKDGIKFIQNFSSVMWHSTPHLYVSALPFIPPHTLLSAVLLPKFSCLARVAVRGLRDWPAFQLVLQGHTDSVNSIAFSPDGKRIVSGGDDKTVRVWDVEGGVQIGSPLEGHTEYYVTSVGFSPDGKRIVSSSGDKTVRVWDVEGGMQISSPLEGHTSGVTSVISSPDQKKIALG</sequence>
<dbReference type="EMBL" id="KN833809">
    <property type="protein sequence ID" value="KIK18249.1"/>
    <property type="molecule type" value="Genomic_DNA"/>
</dbReference>
<feature type="non-terminal residue" evidence="5">
    <location>
        <position position="1"/>
    </location>
</feature>
<keyword evidence="2" id="KW-0677">Repeat</keyword>
<dbReference type="InterPro" id="IPR036322">
    <property type="entry name" value="WD40_repeat_dom_sf"/>
</dbReference>
<dbReference type="Pfam" id="PF00400">
    <property type="entry name" value="WD40"/>
    <property type="match status" value="3"/>
</dbReference>
<feature type="non-terminal residue" evidence="5">
    <location>
        <position position="213"/>
    </location>
</feature>
<dbReference type="InterPro" id="IPR019775">
    <property type="entry name" value="WD40_repeat_CS"/>
</dbReference>
<dbReference type="InterPro" id="IPR001680">
    <property type="entry name" value="WD40_rpt"/>
</dbReference>
<evidence type="ECO:0000256" key="1">
    <source>
        <dbReference type="ARBA" id="ARBA00022574"/>
    </source>
</evidence>
<proteinExistence type="predicted"/>
<dbReference type="OrthoDB" id="674604at2759"/>
<dbReference type="AlphaFoldDB" id="A0A0C9YW96"/>
<evidence type="ECO:0000313" key="6">
    <source>
        <dbReference type="Proteomes" id="UP000054018"/>
    </source>
</evidence>
<feature type="chain" id="PRO_5002206607" evidence="4">
    <location>
        <begin position="21"/>
        <end position="213"/>
    </location>
</feature>
<dbReference type="PANTHER" id="PTHR22847:SF637">
    <property type="entry name" value="WD REPEAT DOMAIN 5B"/>
    <property type="match status" value="1"/>
</dbReference>
<evidence type="ECO:0000256" key="2">
    <source>
        <dbReference type="ARBA" id="ARBA00022737"/>
    </source>
</evidence>
<dbReference type="InterPro" id="IPR020472">
    <property type="entry name" value="WD40_PAC1"/>
</dbReference>
<feature type="repeat" description="WD" evidence="3">
    <location>
        <begin position="155"/>
        <end position="189"/>
    </location>
</feature>
<dbReference type="PROSITE" id="PS50294">
    <property type="entry name" value="WD_REPEATS_REGION"/>
    <property type="match status" value="2"/>
</dbReference>
<accession>A0A0C9YW96</accession>
<dbReference type="STRING" id="765257.A0A0C9YW96"/>
<reference evidence="5 6" key="1">
    <citation type="submission" date="2014-04" db="EMBL/GenBank/DDBJ databases">
        <authorList>
            <consortium name="DOE Joint Genome Institute"/>
            <person name="Kuo A."/>
            <person name="Kohler A."/>
            <person name="Costa M.D."/>
            <person name="Nagy L.G."/>
            <person name="Floudas D."/>
            <person name="Copeland A."/>
            <person name="Barry K.W."/>
            <person name="Cichocki N."/>
            <person name="Veneault-Fourrey C."/>
            <person name="LaButti K."/>
            <person name="Lindquist E.A."/>
            <person name="Lipzen A."/>
            <person name="Lundell T."/>
            <person name="Morin E."/>
            <person name="Murat C."/>
            <person name="Sun H."/>
            <person name="Tunlid A."/>
            <person name="Henrissat B."/>
            <person name="Grigoriev I.V."/>
            <person name="Hibbett D.S."/>
            <person name="Martin F."/>
            <person name="Nordberg H.P."/>
            <person name="Cantor M.N."/>
            <person name="Hua S.X."/>
        </authorList>
    </citation>
    <scope>NUCLEOTIDE SEQUENCE [LARGE SCALE GENOMIC DNA]</scope>
    <source>
        <strain evidence="5 6">441</strain>
    </source>
</reference>
<dbReference type="PRINTS" id="PR00320">
    <property type="entry name" value="GPROTEINBRPT"/>
</dbReference>
<name>A0A0C9YW96_9AGAM</name>
<keyword evidence="6" id="KW-1185">Reference proteome</keyword>